<keyword evidence="6" id="KW-1185">Reference proteome</keyword>
<dbReference type="GO" id="GO:0000976">
    <property type="term" value="F:transcription cis-regulatory region binding"/>
    <property type="evidence" value="ECO:0007669"/>
    <property type="project" value="TreeGrafter"/>
</dbReference>
<dbReference type="Pfam" id="PF00356">
    <property type="entry name" value="LacI"/>
    <property type="match status" value="1"/>
</dbReference>
<dbReference type="Gene3D" id="1.10.260.40">
    <property type="entry name" value="lambda repressor-like DNA-binding domains"/>
    <property type="match status" value="1"/>
</dbReference>
<keyword evidence="3" id="KW-0804">Transcription</keyword>
<protein>
    <submittedName>
        <fullName evidence="5">Transcriptional regulator, LacI family</fullName>
    </submittedName>
</protein>
<dbReference type="GO" id="GO:0003700">
    <property type="term" value="F:DNA-binding transcription factor activity"/>
    <property type="evidence" value="ECO:0007669"/>
    <property type="project" value="TreeGrafter"/>
</dbReference>
<organism evidence="5 6">
    <name type="scientific">Paraoerskovia marina</name>
    <dbReference type="NCBI Taxonomy" id="545619"/>
    <lineage>
        <taxon>Bacteria</taxon>
        <taxon>Bacillati</taxon>
        <taxon>Actinomycetota</taxon>
        <taxon>Actinomycetes</taxon>
        <taxon>Micrococcales</taxon>
        <taxon>Cellulomonadaceae</taxon>
        <taxon>Paraoerskovia</taxon>
    </lineage>
</organism>
<dbReference type="SUPFAM" id="SSF47413">
    <property type="entry name" value="lambda repressor-like DNA-binding domains"/>
    <property type="match status" value="1"/>
</dbReference>
<dbReference type="SMART" id="SM00354">
    <property type="entry name" value="HTH_LACI"/>
    <property type="match status" value="1"/>
</dbReference>
<evidence type="ECO:0000256" key="2">
    <source>
        <dbReference type="ARBA" id="ARBA00023125"/>
    </source>
</evidence>
<dbReference type="STRING" id="545619.SAMN04489860_0291"/>
<dbReference type="CDD" id="cd01392">
    <property type="entry name" value="HTH_LacI"/>
    <property type="match status" value="1"/>
</dbReference>
<dbReference type="eggNOG" id="COG1609">
    <property type="taxonomic scope" value="Bacteria"/>
</dbReference>
<dbReference type="Pfam" id="PF00532">
    <property type="entry name" value="Peripla_BP_1"/>
    <property type="match status" value="1"/>
</dbReference>
<dbReference type="AlphaFoldDB" id="A0A1H1MNF2"/>
<dbReference type="InterPro" id="IPR000843">
    <property type="entry name" value="HTH_LacI"/>
</dbReference>
<dbReference type="RefSeq" id="WP_083371309.1">
    <property type="nucleotide sequence ID" value="NZ_LT629776.1"/>
</dbReference>
<keyword evidence="1" id="KW-0805">Transcription regulation</keyword>
<dbReference type="PRINTS" id="PR00036">
    <property type="entry name" value="HTHLACI"/>
</dbReference>
<dbReference type="InterPro" id="IPR001761">
    <property type="entry name" value="Peripla_BP/Lac1_sug-bd_dom"/>
</dbReference>
<keyword evidence="2" id="KW-0238">DNA-binding</keyword>
<dbReference type="InterPro" id="IPR010982">
    <property type="entry name" value="Lambda_DNA-bd_dom_sf"/>
</dbReference>
<evidence type="ECO:0000259" key="4">
    <source>
        <dbReference type="PROSITE" id="PS50932"/>
    </source>
</evidence>
<gene>
    <name evidence="5" type="ORF">SAMN04489860_0291</name>
</gene>
<proteinExistence type="predicted"/>
<dbReference type="PROSITE" id="PS00356">
    <property type="entry name" value="HTH_LACI_1"/>
    <property type="match status" value="1"/>
</dbReference>
<dbReference type="Proteomes" id="UP000185663">
    <property type="component" value="Chromosome I"/>
</dbReference>
<accession>A0A1H1MNF2</accession>
<sequence length="340" mass="35075">MPSADPVTASADRRGPRATLADVARAAGVSAKTVSRVVSGEPNVAPATRTAVLDAAQRLQFRPNRLARSLRAGGVSTTVGFVVGDLGNPFYAAVAGGVERVLAAHGLTLVIAAAEDDPDVERTVVDALLAERVRGLLLVPAAADQSYLEAEQRLGTPVVAVDRQAHGLVADSVVLDNEHGAYDAVRALASAGHRRIGFLGTNGSLATQQERLAGYRRGLTGAGLDPDPALEHVGPHAEDLDAAALHLLSAEPRPTAVLAGDNRASAAVVRAAGIPLDVTLVGFDDFELADALGVSVVAYDAAEMGRRAADQLLARLADPSGPSRSVVVPTHLVRRGRLAQ</sequence>
<name>A0A1H1MNF2_9CELL</name>
<feature type="domain" description="HTH lacI-type" evidence="4">
    <location>
        <begin position="18"/>
        <end position="72"/>
    </location>
</feature>
<dbReference type="PROSITE" id="PS50932">
    <property type="entry name" value="HTH_LACI_2"/>
    <property type="match status" value="1"/>
</dbReference>
<dbReference type="OrthoDB" id="37081at2"/>
<reference evidence="5 6" key="1">
    <citation type="submission" date="2016-10" db="EMBL/GenBank/DDBJ databases">
        <authorList>
            <person name="de Groot N.N."/>
        </authorList>
    </citation>
    <scope>NUCLEOTIDE SEQUENCE [LARGE SCALE GENOMIC DNA]</scope>
    <source>
        <strain evidence="5 6">DSM 22126</strain>
    </source>
</reference>
<evidence type="ECO:0000313" key="5">
    <source>
        <dbReference type="EMBL" id="SDR88237.1"/>
    </source>
</evidence>
<evidence type="ECO:0000256" key="1">
    <source>
        <dbReference type="ARBA" id="ARBA00023015"/>
    </source>
</evidence>
<dbReference type="PANTHER" id="PTHR30146">
    <property type="entry name" value="LACI-RELATED TRANSCRIPTIONAL REPRESSOR"/>
    <property type="match status" value="1"/>
</dbReference>
<dbReference type="InterPro" id="IPR028082">
    <property type="entry name" value="Peripla_BP_I"/>
</dbReference>
<dbReference type="CDD" id="cd06267">
    <property type="entry name" value="PBP1_LacI_sugar_binding-like"/>
    <property type="match status" value="1"/>
</dbReference>
<dbReference type="Gene3D" id="3.40.50.2300">
    <property type="match status" value="2"/>
</dbReference>
<evidence type="ECO:0000313" key="6">
    <source>
        <dbReference type="Proteomes" id="UP000185663"/>
    </source>
</evidence>
<evidence type="ECO:0000256" key="3">
    <source>
        <dbReference type="ARBA" id="ARBA00023163"/>
    </source>
</evidence>
<dbReference type="EMBL" id="LT629776">
    <property type="protein sequence ID" value="SDR88237.1"/>
    <property type="molecule type" value="Genomic_DNA"/>
</dbReference>
<dbReference type="SUPFAM" id="SSF53822">
    <property type="entry name" value="Periplasmic binding protein-like I"/>
    <property type="match status" value="1"/>
</dbReference>
<dbReference type="PANTHER" id="PTHR30146:SF109">
    <property type="entry name" value="HTH-TYPE TRANSCRIPTIONAL REGULATOR GALS"/>
    <property type="match status" value="1"/>
</dbReference>